<gene>
    <name evidence="2" type="ORF">EJ913_03810</name>
</gene>
<dbReference type="AlphaFoldDB" id="A0A433JDM6"/>
<keyword evidence="3" id="KW-1185">Reference proteome</keyword>
<sequence length="85" mass="9658">MSTRFRLAALIFGMTNAVLFGAGILLVVTVPELMEQAITLIPIVVALSFLIAAPIAWFLAPRLRLRFWRGREDEQQRRPIRRAPL</sequence>
<keyword evidence="1" id="KW-1133">Transmembrane helix</keyword>
<feature type="transmembrane region" description="Helical" evidence="1">
    <location>
        <begin position="7"/>
        <end position="28"/>
    </location>
</feature>
<evidence type="ECO:0000313" key="2">
    <source>
        <dbReference type="EMBL" id="RUQ75002.1"/>
    </source>
</evidence>
<organism evidence="2 3">
    <name type="scientific">Azospirillum doebereinerae</name>
    <dbReference type="NCBI Taxonomy" id="92933"/>
    <lineage>
        <taxon>Bacteria</taxon>
        <taxon>Pseudomonadati</taxon>
        <taxon>Pseudomonadota</taxon>
        <taxon>Alphaproteobacteria</taxon>
        <taxon>Rhodospirillales</taxon>
        <taxon>Azospirillaceae</taxon>
        <taxon>Azospirillum</taxon>
    </lineage>
</organism>
<dbReference type="EMBL" id="RZIJ01000002">
    <property type="protein sequence ID" value="RUQ75002.1"/>
    <property type="molecule type" value="Genomic_DNA"/>
</dbReference>
<reference evidence="2 3" key="1">
    <citation type="submission" date="2018-12" db="EMBL/GenBank/DDBJ databases">
        <authorList>
            <person name="Yang Y."/>
        </authorList>
    </citation>
    <scope>NUCLEOTIDE SEQUENCE [LARGE SCALE GENOMIC DNA]</scope>
    <source>
        <strain evidence="2 3">GSF71</strain>
    </source>
</reference>
<protein>
    <submittedName>
        <fullName evidence="2">Uncharacterized protein</fullName>
    </submittedName>
</protein>
<dbReference type="RefSeq" id="WP_126994957.1">
    <property type="nucleotide sequence ID" value="NZ_CP173190.1"/>
</dbReference>
<accession>A0A433JDM6</accession>
<feature type="transmembrane region" description="Helical" evidence="1">
    <location>
        <begin position="40"/>
        <end position="60"/>
    </location>
</feature>
<dbReference type="Proteomes" id="UP000280346">
    <property type="component" value="Unassembled WGS sequence"/>
</dbReference>
<evidence type="ECO:0000313" key="3">
    <source>
        <dbReference type="Proteomes" id="UP000280346"/>
    </source>
</evidence>
<proteinExistence type="predicted"/>
<keyword evidence="1" id="KW-0812">Transmembrane</keyword>
<name>A0A433JDM6_9PROT</name>
<keyword evidence="1" id="KW-0472">Membrane</keyword>
<evidence type="ECO:0000256" key="1">
    <source>
        <dbReference type="SAM" id="Phobius"/>
    </source>
</evidence>
<dbReference type="OrthoDB" id="7889159at2"/>
<comment type="caution">
    <text evidence="2">The sequence shown here is derived from an EMBL/GenBank/DDBJ whole genome shotgun (WGS) entry which is preliminary data.</text>
</comment>